<dbReference type="PATRIC" id="fig|134605.3.peg.73"/>
<keyword evidence="5" id="KW-0680">Restriction system</keyword>
<keyword evidence="2 8" id="KW-0489">Methyltransferase</keyword>
<dbReference type="GO" id="GO:0003677">
    <property type="term" value="F:DNA binding"/>
    <property type="evidence" value="ECO:0007669"/>
    <property type="project" value="InterPro"/>
</dbReference>
<dbReference type="InterPro" id="IPR029063">
    <property type="entry name" value="SAM-dependent_MTases_sf"/>
</dbReference>
<dbReference type="InterPro" id="IPR051537">
    <property type="entry name" value="DNA_Adenine_Mtase"/>
</dbReference>
<accession>A0A133NLG6</accession>
<evidence type="ECO:0000256" key="6">
    <source>
        <dbReference type="ARBA" id="ARBA00047942"/>
    </source>
</evidence>
<dbReference type="InterPro" id="IPR003356">
    <property type="entry name" value="DNA_methylase_A-5"/>
</dbReference>
<dbReference type="PRINTS" id="PR00507">
    <property type="entry name" value="N12N6MTFRASE"/>
</dbReference>
<protein>
    <recommendedName>
        <fullName evidence="1">site-specific DNA-methyltransferase (adenine-specific)</fullName>
        <ecNumber evidence="1">2.1.1.72</ecNumber>
    </recommendedName>
</protein>
<evidence type="ECO:0000259" key="7">
    <source>
        <dbReference type="Pfam" id="PF02384"/>
    </source>
</evidence>
<dbReference type="Proteomes" id="UP000070617">
    <property type="component" value="Unassembled WGS sequence"/>
</dbReference>
<gene>
    <name evidence="8" type="ORF">HMPREF3206_00072</name>
</gene>
<dbReference type="EC" id="2.1.1.72" evidence="1"/>
<keyword evidence="3" id="KW-0808">Transferase</keyword>
<dbReference type="GO" id="GO:0032259">
    <property type="term" value="P:methylation"/>
    <property type="evidence" value="ECO:0007669"/>
    <property type="project" value="UniProtKB-KW"/>
</dbReference>
<dbReference type="GO" id="GO:0008170">
    <property type="term" value="F:N-methyltransferase activity"/>
    <property type="evidence" value="ECO:0007669"/>
    <property type="project" value="InterPro"/>
</dbReference>
<sequence>MRFELGTFYITKFSIPFQVPRFLEDYIEFLGEKMELKELTQNFINIFGQLEEFGLEKITNSNCEKFLNLISGDLETDYLQKIWQFYMADREDKKQDFTPESLCQLVSELTKSKDEEWVYDMCSGSGALTIQKWVSNKNLKFVCEELDEKIIPFLIFNLKIRNIEGYVINGNVLTGEHKAVYKLVKGEKFSNIEPCMFFEYPGFDTGISNPPFNLKGEYKKEVELKNMNYVFVLKMLEKVNGKVAFILPNSVTCSEDEKSARKYLLENKKIRAVIAMPGKMFEKTQIPTTMLYFENADTISFIDCRIQNFIVEKREQKGELHTKNRVYIKELNTFSKENIEEILTAIFEKKKIIGFSKTVTAKEIVDDEWKTGIHVGCIEEEKKTRSYEDILNDLRRVMEQKNQNKLTINEVWAKELGFVEVFENANKGDEETEGLNDTIKNTLKLDINLPKQDYIRLTKSKELKWENKDKKELSSTITLALQTWKTMLHFLNKEENRYLVELRDKLLPDLMNGEIDVSGINIQRKIGDKM</sequence>
<keyword evidence="4" id="KW-0949">S-adenosyl-L-methionine</keyword>
<organism evidence="8 9">
    <name type="scientific">Fusobacterium equinum</name>
    <dbReference type="NCBI Taxonomy" id="134605"/>
    <lineage>
        <taxon>Bacteria</taxon>
        <taxon>Fusobacteriati</taxon>
        <taxon>Fusobacteriota</taxon>
        <taxon>Fusobacteriia</taxon>
        <taxon>Fusobacteriales</taxon>
        <taxon>Fusobacteriaceae</taxon>
        <taxon>Fusobacterium</taxon>
    </lineage>
</organism>
<dbReference type="AlphaFoldDB" id="A0A133NLG6"/>
<dbReference type="Pfam" id="PF02384">
    <property type="entry name" value="N6_Mtase"/>
    <property type="match status" value="1"/>
</dbReference>
<name>A0A133NLG6_9FUSO</name>
<dbReference type="GO" id="GO:0009307">
    <property type="term" value="P:DNA restriction-modification system"/>
    <property type="evidence" value="ECO:0007669"/>
    <property type="project" value="UniProtKB-KW"/>
</dbReference>
<evidence type="ECO:0000313" key="9">
    <source>
        <dbReference type="Proteomes" id="UP000070617"/>
    </source>
</evidence>
<evidence type="ECO:0000256" key="2">
    <source>
        <dbReference type="ARBA" id="ARBA00022603"/>
    </source>
</evidence>
<proteinExistence type="predicted"/>
<dbReference type="EMBL" id="LRPX01000002">
    <property type="protein sequence ID" value="KXA17120.1"/>
    <property type="molecule type" value="Genomic_DNA"/>
</dbReference>
<dbReference type="Gene3D" id="3.40.50.150">
    <property type="entry name" value="Vaccinia Virus protein VP39"/>
    <property type="match status" value="1"/>
</dbReference>
<evidence type="ECO:0000256" key="1">
    <source>
        <dbReference type="ARBA" id="ARBA00011900"/>
    </source>
</evidence>
<dbReference type="STRING" id="134605.HMPREF3206_00072"/>
<dbReference type="PANTHER" id="PTHR42933:SF1">
    <property type="entry name" value="SITE-SPECIFIC DNA-METHYLTRANSFERASE (ADENINE-SPECIFIC)"/>
    <property type="match status" value="1"/>
</dbReference>
<comment type="catalytic activity">
    <reaction evidence="6">
        <text>a 2'-deoxyadenosine in DNA + S-adenosyl-L-methionine = an N(6)-methyl-2'-deoxyadenosine in DNA + S-adenosyl-L-homocysteine + H(+)</text>
        <dbReference type="Rhea" id="RHEA:15197"/>
        <dbReference type="Rhea" id="RHEA-COMP:12418"/>
        <dbReference type="Rhea" id="RHEA-COMP:12419"/>
        <dbReference type="ChEBI" id="CHEBI:15378"/>
        <dbReference type="ChEBI" id="CHEBI:57856"/>
        <dbReference type="ChEBI" id="CHEBI:59789"/>
        <dbReference type="ChEBI" id="CHEBI:90615"/>
        <dbReference type="ChEBI" id="CHEBI:90616"/>
        <dbReference type="EC" id="2.1.1.72"/>
    </reaction>
</comment>
<dbReference type="GO" id="GO:0009007">
    <property type="term" value="F:site-specific DNA-methyltransferase (adenine-specific) activity"/>
    <property type="evidence" value="ECO:0007669"/>
    <property type="project" value="UniProtKB-EC"/>
</dbReference>
<feature type="domain" description="DNA methylase adenine-specific" evidence="7">
    <location>
        <begin position="88"/>
        <end position="372"/>
    </location>
</feature>
<evidence type="ECO:0000256" key="4">
    <source>
        <dbReference type="ARBA" id="ARBA00022691"/>
    </source>
</evidence>
<keyword evidence="9" id="KW-1185">Reference proteome</keyword>
<dbReference type="PANTHER" id="PTHR42933">
    <property type="entry name" value="SLR6095 PROTEIN"/>
    <property type="match status" value="1"/>
</dbReference>
<dbReference type="REBASE" id="169835">
    <property type="entry name" value="M.Fsp8396ORF72P"/>
</dbReference>
<dbReference type="SUPFAM" id="SSF53335">
    <property type="entry name" value="S-adenosyl-L-methionine-dependent methyltransferases"/>
    <property type="match status" value="1"/>
</dbReference>
<evidence type="ECO:0000313" key="8">
    <source>
        <dbReference type="EMBL" id="KXA17120.1"/>
    </source>
</evidence>
<evidence type="ECO:0000256" key="3">
    <source>
        <dbReference type="ARBA" id="ARBA00022679"/>
    </source>
</evidence>
<comment type="caution">
    <text evidence="8">The sequence shown here is derived from an EMBL/GenBank/DDBJ whole genome shotgun (WGS) entry which is preliminary data.</text>
</comment>
<reference evidence="9" key="1">
    <citation type="submission" date="2016-01" db="EMBL/GenBank/DDBJ databases">
        <authorList>
            <person name="Mitreva M."/>
            <person name="Pepin K.H."/>
            <person name="Mihindukulasuriya K.A."/>
            <person name="Fulton R."/>
            <person name="Fronick C."/>
            <person name="O'Laughlin M."/>
            <person name="Miner T."/>
            <person name="Herter B."/>
            <person name="Rosa B.A."/>
            <person name="Cordes M."/>
            <person name="Tomlinson C."/>
            <person name="Wollam A."/>
            <person name="Palsikar V.B."/>
            <person name="Mardis E.R."/>
            <person name="Wilson R.K."/>
        </authorList>
    </citation>
    <scope>NUCLEOTIDE SEQUENCE [LARGE SCALE GENOMIC DNA]</scope>
    <source>
        <strain evidence="9">CMW8396</strain>
    </source>
</reference>
<evidence type="ECO:0000256" key="5">
    <source>
        <dbReference type="ARBA" id="ARBA00022747"/>
    </source>
</evidence>